<feature type="compositionally biased region" description="Basic and acidic residues" evidence="1">
    <location>
        <begin position="82"/>
        <end position="99"/>
    </location>
</feature>
<gene>
    <name evidence="2" type="ORF">PIB30_001421</name>
</gene>
<evidence type="ECO:0000313" key="2">
    <source>
        <dbReference type="EMBL" id="MED6215804.1"/>
    </source>
</evidence>
<accession>A0ABU6Z2G4</accession>
<dbReference type="EMBL" id="JASCZI010271863">
    <property type="protein sequence ID" value="MED6215804.1"/>
    <property type="molecule type" value="Genomic_DNA"/>
</dbReference>
<protein>
    <submittedName>
        <fullName evidence="2">Uncharacterized protein</fullName>
    </submittedName>
</protein>
<evidence type="ECO:0000313" key="3">
    <source>
        <dbReference type="Proteomes" id="UP001341840"/>
    </source>
</evidence>
<name>A0ABU6Z2G4_9FABA</name>
<proteinExistence type="predicted"/>
<organism evidence="2 3">
    <name type="scientific">Stylosanthes scabra</name>
    <dbReference type="NCBI Taxonomy" id="79078"/>
    <lineage>
        <taxon>Eukaryota</taxon>
        <taxon>Viridiplantae</taxon>
        <taxon>Streptophyta</taxon>
        <taxon>Embryophyta</taxon>
        <taxon>Tracheophyta</taxon>
        <taxon>Spermatophyta</taxon>
        <taxon>Magnoliopsida</taxon>
        <taxon>eudicotyledons</taxon>
        <taxon>Gunneridae</taxon>
        <taxon>Pentapetalae</taxon>
        <taxon>rosids</taxon>
        <taxon>fabids</taxon>
        <taxon>Fabales</taxon>
        <taxon>Fabaceae</taxon>
        <taxon>Papilionoideae</taxon>
        <taxon>50 kb inversion clade</taxon>
        <taxon>dalbergioids sensu lato</taxon>
        <taxon>Dalbergieae</taxon>
        <taxon>Pterocarpus clade</taxon>
        <taxon>Stylosanthes</taxon>
    </lineage>
</organism>
<comment type="caution">
    <text evidence="2">The sequence shown here is derived from an EMBL/GenBank/DDBJ whole genome shotgun (WGS) entry which is preliminary data.</text>
</comment>
<dbReference type="Proteomes" id="UP001341840">
    <property type="component" value="Unassembled WGS sequence"/>
</dbReference>
<feature type="region of interest" description="Disordered" evidence="1">
    <location>
        <begin position="69"/>
        <end position="105"/>
    </location>
</feature>
<evidence type="ECO:0000256" key="1">
    <source>
        <dbReference type="SAM" id="MobiDB-lite"/>
    </source>
</evidence>
<reference evidence="2 3" key="1">
    <citation type="journal article" date="2023" name="Plants (Basel)">
        <title>Bridging the Gap: Combining Genomics and Transcriptomics Approaches to Understand Stylosanthes scabra, an Orphan Legume from the Brazilian Caatinga.</title>
        <authorList>
            <person name="Ferreira-Neto J.R.C."/>
            <person name="da Silva M.D."/>
            <person name="Binneck E."/>
            <person name="de Melo N.F."/>
            <person name="da Silva R.H."/>
            <person name="de Melo A.L.T.M."/>
            <person name="Pandolfi V."/>
            <person name="Bustamante F.O."/>
            <person name="Brasileiro-Vidal A.C."/>
            <person name="Benko-Iseppon A.M."/>
        </authorList>
    </citation>
    <scope>NUCLEOTIDE SEQUENCE [LARGE SCALE GENOMIC DNA]</scope>
    <source>
        <tissue evidence="2">Leaves</tissue>
    </source>
</reference>
<sequence>MKSVEARLTVATQFEDRCNKLAGDLRLLNQQKAEAEKGKLEDDSAKLKVEKDLEAALAREKERDVELQHLRDREASLSADLDSSKKGLSEEKSRADKAEASLTETEQARQELIKLAEDSVKATEDALKEQILLLAPDFDVSLLGAWKEVVDGKIEDPPPEE</sequence>
<keyword evidence="3" id="KW-1185">Reference proteome</keyword>